<comment type="caution">
    <text evidence="2">The sequence shown here is derived from an EMBL/GenBank/DDBJ whole genome shotgun (WGS) entry which is preliminary data.</text>
</comment>
<dbReference type="InterPro" id="IPR000073">
    <property type="entry name" value="AB_hydrolase_1"/>
</dbReference>
<name>A0AAE4Z9I6_9BACT</name>
<dbReference type="Proteomes" id="UP000702544">
    <property type="component" value="Unassembled WGS sequence"/>
</dbReference>
<keyword evidence="2" id="KW-0378">Hydrolase</keyword>
<reference evidence="2 3" key="1">
    <citation type="submission" date="2020-01" db="EMBL/GenBank/DDBJ databases">
        <title>Genomes assembled from Gulf of Kutch pelagic sediment metagenomes.</title>
        <authorList>
            <person name="Chandrashekar M."/>
            <person name="Mahajan M.S."/>
            <person name="Dave K.J."/>
            <person name="Vatsa P."/>
            <person name="Nathani N.M."/>
        </authorList>
    </citation>
    <scope>NUCLEOTIDE SEQUENCE [LARGE SCALE GENOMIC DNA]</scope>
    <source>
        <strain evidence="2">KS3-K002</strain>
    </source>
</reference>
<protein>
    <submittedName>
        <fullName evidence="2">Alpha/beta hydrolase</fullName>
    </submittedName>
</protein>
<sequence length="70" mass="7300">MLAGLPVAERRMRLAGIPSAVLEGGDGPPMVLLHGPGESAVNWRWVIPELVTTHRVVAPDLPAHGSSEGA</sequence>
<dbReference type="Gene3D" id="3.40.50.1820">
    <property type="entry name" value="alpha/beta hydrolase"/>
    <property type="match status" value="1"/>
</dbReference>
<evidence type="ECO:0000313" key="3">
    <source>
        <dbReference type="Proteomes" id="UP000702544"/>
    </source>
</evidence>
<dbReference type="SUPFAM" id="SSF53474">
    <property type="entry name" value="alpha/beta-Hydrolases"/>
    <property type="match status" value="1"/>
</dbReference>
<dbReference type="InterPro" id="IPR029058">
    <property type="entry name" value="AB_hydrolase_fold"/>
</dbReference>
<feature type="non-terminal residue" evidence="2">
    <location>
        <position position="70"/>
    </location>
</feature>
<dbReference type="EMBL" id="JAACAK010000093">
    <property type="protein sequence ID" value="NIR75769.1"/>
    <property type="molecule type" value="Genomic_DNA"/>
</dbReference>
<feature type="domain" description="AB hydrolase-1" evidence="1">
    <location>
        <begin position="28"/>
        <end position="69"/>
    </location>
</feature>
<evidence type="ECO:0000259" key="1">
    <source>
        <dbReference type="Pfam" id="PF00561"/>
    </source>
</evidence>
<gene>
    <name evidence="2" type="ORF">GWO12_11770</name>
</gene>
<dbReference type="GO" id="GO:0016787">
    <property type="term" value="F:hydrolase activity"/>
    <property type="evidence" value="ECO:0007669"/>
    <property type="project" value="UniProtKB-KW"/>
</dbReference>
<proteinExistence type="predicted"/>
<dbReference type="Pfam" id="PF00561">
    <property type="entry name" value="Abhydrolase_1"/>
    <property type="match status" value="1"/>
</dbReference>
<organism evidence="2 3">
    <name type="scientific">Candidatus Kutchimonas denitrificans</name>
    <dbReference type="NCBI Taxonomy" id="3056748"/>
    <lineage>
        <taxon>Bacteria</taxon>
        <taxon>Pseudomonadati</taxon>
        <taxon>Gemmatimonadota</taxon>
        <taxon>Gemmatimonadia</taxon>
        <taxon>Candidatus Palauibacterales</taxon>
        <taxon>Candidatus Palauibacteraceae</taxon>
        <taxon>Candidatus Kutchimonas</taxon>
    </lineage>
</organism>
<evidence type="ECO:0000313" key="2">
    <source>
        <dbReference type="EMBL" id="NIR75769.1"/>
    </source>
</evidence>
<dbReference type="AlphaFoldDB" id="A0AAE4Z9I6"/>
<accession>A0AAE4Z9I6</accession>